<protein>
    <submittedName>
        <fullName evidence="2">Uncharacterized protein</fullName>
    </submittedName>
</protein>
<proteinExistence type="predicted"/>
<reference evidence="2 3" key="1">
    <citation type="journal article" date="2021" name="BMC Biol.">
        <title>Horizontally acquired antibacterial genes associated with adaptive radiation of ladybird beetles.</title>
        <authorList>
            <person name="Li H.S."/>
            <person name="Tang X.F."/>
            <person name="Huang Y.H."/>
            <person name="Xu Z.Y."/>
            <person name="Chen M.L."/>
            <person name="Du X.Y."/>
            <person name="Qiu B.Y."/>
            <person name="Chen P.T."/>
            <person name="Zhang W."/>
            <person name="Slipinski A."/>
            <person name="Escalona H.E."/>
            <person name="Waterhouse R.M."/>
            <person name="Zwick A."/>
            <person name="Pang H."/>
        </authorList>
    </citation>
    <scope>NUCLEOTIDE SEQUENCE [LARGE SCALE GENOMIC DNA]</scope>
    <source>
        <strain evidence="2">SYSU2018</strain>
    </source>
</reference>
<organism evidence="2 3">
    <name type="scientific">Cryptolaemus montrouzieri</name>
    <dbReference type="NCBI Taxonomy" id="559131"/>
    <lineage>
        <taxon>Eukaryota</taxon>
        <taxon>Metazoa</taxon>
        <taxon>Ecdysozoa</taxon>
        <taxon>Arthropoda</taxon>
        <taxon>Hexapoda</taxon>
        <taxon>Insecta</taxon>
        <taxon>Pterygota</taxon>
        <taxon>Neoptera</taxon>
        <taxon>Endopterygota</taxon>
        <taxon>Coleoptera</taxon>
        <taxon>Polyphaga</taxon>
        <taxon>Cucujiformia</taxon>
        <taxon>Coccinelloidea</taxon>
        <taxon>Coccinellidae</taxon>
        <taxon>Scymninae</taxon>
        <taxon>Scymnini</taxon>
        <taxon>Cryptolaemus</taxon>
    </lineage>
</organism>
<comment type="caution">
    <text evidence="2">The sequence shown here is derived from an EMBL/GenBank/DDBJ whole genome shotgun (WGS) entry which is preliminary data.</text>
</comment>
<dbReference type="EMBL" id="JABFTP020000185">
    <property type="protein sequence ID" value="KAL3286599.1"/>
    <property type="molecule type" value="Genomic_DNA"/>
</dbReference>
<name>A0ABD2P701_9CUCU</name>
<evidence type="ECO:0000313" key="3">
    <source>
        <dbReference type="Proteomes" id="UP001516400"/>
    </source>
</evidence>
<sequence length="197" mass="22690">MLLCKHTTAQIHHPLKKLINRSEVEAAHLSKKPLNLAQLKQTTSYLNHLPYNNLVKKEVIPSTASTETSKHDIKKAFTENPEKFILPFDNFIAFLDNTFGNKNPYQEALRFRNDIKSLLQILYETYPHLQERSLRNRFTRISKCIKEKLKSEEIETSSIASLPPTDINDDKSYSDTSQIPLSSNLPANVQLNPMELR</sequence>
<feature type="compositionally biased region" description="Polar residues" evidence="1">
    <location>
        <begin position="174"/>
        <end position="185"/>
    </location>
</feature>
<gene>
    <name evidence="2" type="ORF">HHI36_001099</name>
</gene>
<dbReference type="AlphaFoldDB" id="A0ABD2P701"/>
<evidence type="ECO:0000256" key="1">
    <source>
        <dbReference type="SAM" id="MobiDB-lite"/>
    </source>
</evidence>
<evidence type="ECO:0000313" key="2">
    <source>
        <dbReference type="EMBL" id="KAL3286599.1"/>
    </source>
</evidence>
<keyword evidence="3" id="KW-1185">Reference proteome</keyword>
<feature type="region of interest" description="Disordered" evidence="1">
    <location>
        <begin position="156"/>
        <end position="185"/>
    </location>
</feature>
<dbReference type="Proteomes" id="UP001516400">
    <property type="component" value="Unassembled WGS sequence"/>
</dbReference>
<accession>A0ABD2P701</accession>